<gene>
    <name evidence="1" type="ORF">GMST_28920</name>
</gene>
<protein>
    <submittedName>
        <fullName evidence="1">Uncharacterized protein</fullName>
    </submittedName>
</protein>
<name>A0A6V8ML14_9BACT</name>
<dbReference type="AlphaFoldDB" id="A0A6V8ML14"/>
<keyword evidence="2" id="KW-1185">Reference proteome</keyword>
<accession>A0A6V8ML14</accession>
<dbReference type="EMBL" id="BLXX01000009">
    <property type="protein sequence ID" value="GFO60567.1"/>
    <property type="molecule type" value="Genomic_DNA"/>
</dbReference>
<dbReference type="RefSeq" id="WP_183355384.1">
    <property type="nucleotide sequence ID" value="NZ_BLXX01000009.1"/>
</dbReference>
<proteinExistence type="predicted"/>
<sequence length="68" mass="7743">MILRVVYTSGETGLVKAADLDVLIKEEKIVAFCRADGWVRIGFDPIRHLERPYNSPGRRWADLSQGKK</sequence>
<dbReference type="Proteomes" id="UP000556026">
    <property type="component" value="Unassembled WGS sequence"/>
</dbReference>
<organism evidence="1 2">
    <name type="scientific">Geomonas silvestris</name>
    <dbReference type="NCBI Taxonomy" id="2740184"/>
    <lineage>
        <taxon>Bacteria</taxon>
        <taxon>Pseudomonadati</taxon>
        <taxon>Thermodesulfobacteriota</taxon>
        <taxon>Desulfuromonadia</taxon>
        <taxon>Geobacterales</taxon>
        <taxon>Geobacteraceae</taxon>
        <taxon>Geomonas</taxon>
    </lineage>
</organism>
<evidence type="ECO:0000313" key="1">
    <source>
        <dbReference type="EMBL" id="GFO60567.1"/>
    </source>
</evidence>
<dbReference type="NCBIfam" id="NF045719">
    <property type="entry name" value="GSU3473_fam"/>
    <property type="match status" value="1"/>
</dbReference>
<reference evidence="2" key="1">
    <citation type="submission" date="2020-06" db="EMBL/GenBank/DDBJ databases">
        <title>Draft genomic sequence of Geomonas sp. Red330.</title>
        <authorList>
            <person name="Itoh H."/>
            <person name="Zhenxing X."/>
            <person name="Ushijima N."/>
            <person name="Masuda Y."/>
            <person name="Shiratori Y."/>
            <person name="Senoo K."/>
        </authorList>
    </citation>
    <scope>NUCLEOTIDE SEQUENCE [LARGE SCALE GENOMIC DNA]</scope>
    <source>
        <strain evidence="2">Red330</strain>
    </source>
</reference>
<comment type="caution">
    <text evidence="1">The sequence shown here is derived from an EMBL/GenBank/DDBJ whole genome shotgun (WGS) entry which is preliminary data.</text>
</comment>
<evidence type="ECO:0000313" key="2">
    <source>
        <dbReference type="Proteomes" id="UP000556026"/>
    </source>
</evidence>
<dbReference type="InterPro" id="IPR054686">
    <property type="entry name" value="GSU3473-like"/>
</dbReference>